<evidence type="ECO:0000313" key="2">
    <source>
        <dbReference type="Proteomes" id="UP001460270"/>
    </source>
</evidence>
<keyword evidence="2" id="KW-1185">Reference proteome</keyword>
<organism evidence="1 2">
    <name type="scientific">Mugilogobius chulae</name>
    <name type="common">yellowstripe goby</name>
    <dbReference type="NCBI Taxonomy" id="88201"/>
    <lineage>
        <taxon>Eukaryota</taxon>
        <taxon>Metazoa</taxon>
        <taxon>Chordata</taxon>
        <taxon>Craniata</taxon>
        <taxon>Vertebrata</taxon>
        <taxon>Euteleostomi</taxon>
        <taxon>Actinopterygii</taxon>
        <taxon>Neopterygii</taxon>
        <taxon>Teleostei</taxon>
        <taxon>Neoteleostei</taxon>
        <taxon>Acanthomorphata</taxon>
        <taxon>Gobiaria</taxon>
        <taxon>Gobiiformes</taxon>
        <taxon>Gobioidei</taxon>
        <taxon>Gobiidae</taxon>
        <taxon>Gobionellinae</taxon>
        <taxon>Mugilogobius</taxon>
    </lineage>
</organism>
<accession>A0AAW0MCS0</accession>
<reference evidence="2" key="1">
    <citation type="submission" date="2024-04" db="EMBL/GenBank/DDBJ databases">
        <title>Salinicola lusitanus LLJ914,a marine bacterium isolated from the Okinawa Trough.</title>
        <authorList>
            <person name="Li J."/>
        </authorList>
    </citation>
    <scope>NUCLEOTIDE SEQUENCE [LARGE SCALE GENOMIC DNA]</scope>
</reference>
<gene>
    <name evidence="1" type="ORF">WMY93_031889</name>
</gene>
<sequence>MTVCKACACAVSGVIAALRTRLNHYVVICCCCTGRPIPTEHPRPGRAVVRSKSRLRGFDFTLLFPVGCSDSVSGVNLQLSNHISHLDQHSKPDLSKFTVAVRDKGRNTDTDGESDCQSMKTTCLEEERDKERDERMGPFTSRFHCSIGGC</sequence>
<evidence type="ECO:0008006" key="3">
    <source>
        <dbReference type="Google" id="ProtNLM"/>
    </source>
</evidence>
<dbReference type="AlphaFoldDB" id="A0AAW0MCS0"/>
<dbReference type="EMBL" id="JBBPFD010000694">
    <property type="protein sequence ID" value="KAK7877402.1"/>
    <property type="molecule type" value="Genomic_DNA"/>
</dbReference>
<protein>
    <recommendedName>
        <fullName evidence="3">Secreted protein</fullName>
    </recommendedName>
</protein>
<evidence type="ECO:0000313" key="1">
    <source>
        <dbReference type="EMBL" id="KAK7877402.1"/>
    </source>
</evidence>
<dbReference type="Proteomes" id="UP001460270">
    <property type="component" value="Unassembled WGS sequence"/>
</dbReference>
<proteinExistence type="predicted"/>
<comment type="caution">
    <text evidence="1">The sequence shown here is derived from an EMBL/GenBank/DDBJ whole genome shotgun (WGS) entry which is preliminary data.</text>
</comment>
<name>A0AAW0MCS0_9GOBI</name>